<feature type="chain" id="PRO_5045750576" evidence="8">
    <location>
        <begin position="19"/>
        <end position="432"/>
    </location>
</feature>
<organism evidence="9 10">
    <name type="scientific">Campylobacter majalis</name>
    <dbReference type="NCBI Taxonomy" id="2790656"/>
    <lineage>
        <taxon>Bacteria</taxon>
        <taxon>Pseudomonadati</taxon>
        <taxon>Campylobacterota</taxon>
        <taxon>Epsilonproteobacteria</taxon>
        <taxon>Campylobacterales</taxon>
        <taxon>Campylobacteraceae</taxon>
        <taxon>Campylobacter</taxon>
    </lineage>
</organism>
<evidence type="ECO:0000256" key="8">
    <source>
        <dbReference type="SAM" id="SignalP"/>
    </source>
</evidence>
<comment type="caution">
    <text evidence="9">The sequence shown here is derived from an EMBL/GenBank/DDBJ whole genome shotgun (WGS) entry which is preliminary data.</text>
</comment>
<keyword evidence="3" id="KW-1134">Transmembrane beta strand</keyword>
<dbReference type="Gene3D" id="2.40.160.60">
    <property type="entry name" value="Outer membrane protein transport protein (OMPP1/FadL/TodX)"/>
    <property type="match status" value="1"/>
</dbReference>
<name>A0ABM8Q7E8_9BACT</name>
<sequence>MFKKVMLGTILSACMLNAAGYKIPEQSNDGLALGASNVAVNFGPDAAYYNPANMMFMYDSRHYFENTLAWFHIHPVKFHTNDGREFKSQKFDTMASTFHFVSPEHYENWRFGLSLAVPVGVGIGWSSKDAAFSGKRFKLKAVELNPTVAYRINDKLAVALGARAVYTKGFVATELYGNGYRHVHGDGINFGYNLALSYKPTDELSFAVTYRSKVSLKVSGKTRSDYNGKSQANGGGAGNGKMLKGMLDFYGKTKVNIPLPAQLQLATAYKLHDTTFMFAYERTFWSSFNGYDFEYDNAPKNPIFYGLYDKKIEKNYRDTNTFRFGIAHELNPKIRLMAGFVYDQKAAKNPYSVSFDLPDTKSYAYSAGINYKFSENLEFAFSGLYQDRQKSSASVKAIKDQKFSMPPQPTTLNGHFGDAKIWILSTGIKYKF</sequence>
<dbReference type="Proteomes" id="UP000789803">
    <property type="component" value="Unassembled WGS sequence"/>
</dbReference>
<evidence type="ECO:0000256" key="4">
    <source>
        <dbReference type="ARBA" id="ARBA00022692"/>
    </source>
</evidence>
<evidence type="ECO:0000256" key="6">
    <source>
        <dbReference type="ARBA" id="ARBA00023136"/>
    </source>
</evidence>
<dbReference type="PANTHER" id="PTHR35093">
    <property type="entry name" value="OUTER MEMBRANE PROTEIN NMB0088-RELATED"/>
    <property type="match status" value="1"/>
</dbReference>
<keyword evidence="4" id="KW-0812">Transmembrane</keyword>
<comment type="subcellular location">
    <subcellularLocation>
        <location evidence="1">Cell outer membrane</location>
        <topology evidence="1">Multi-pass membrane protein</topology>
    </subcellularLocation>
</comment>
<evidence type="ECO:0000256" key="3">
    <source>
        <dbReference type="ARBA" id="ARBA00022452"/>
    </source>
</evidence>
<evidence type="ECO:0000256" key="5">
    <source>
        <dbReference type="ARBA" id="ARBA00022729"/>
    </source>
</evidence>
<dbReference type="SUPFAM" id="SSF56935">
    <property type="entry name" value="Porins"/>
    <property type="match status" value="1"/>
</dbReference>
<proteinExistence type="inferred from homology"/>
<keyword evidence="7" id="KW-0998">Cell outer membrane</keyword>
<dbReference type="RefSeq" id="WP_229932926.1">
    <property type="nucleotide sequence ID" value="NZ_CAJHOF010000009.1"/>
</dbReference>
<evidence type="ECO:0000256" key="7">
    <source>
        <dbReference type="ARBA" id="ARBA00023237"/>
    </source>
</evidence>
<dbReference type="InterPro" id="IPR005017">
    <property type="entry name" value="OMPP1/FadL/TodX"/>
</dbReference>
<protein>
    <submittedName>
        <fullName evidence="9">Outer membrane protein</fullName>
    </submittedName>
</protein>
<evidence type="ECO:0000313" key="10">
    <source>
        <dbReference type="Proteomes" id="UP000789803"/>
    </source>
</evidence>
<feature type="signal peptide" evidence="8">
    <location>
        <begin position="1"/>
        <end position="18"/>
    </location>
</feature>
<comment type="similarity">
    <text evidence="2">Belongs to the OmpP1/FadL family.</text>
</comment>
<keyword evidence="5 8" id="KW-0732">Signal</keyword>
<evidence type="ECO:0000256" key="2">
    <source>
        <dbReference type="ARBA" id="ARBA00008163"/>
    </source>
</evidence>
<evidence type="ECO:0000313" key="9">
    <source>
        <dbReference type="EMBL" id="CAD7288733.1"/>
    </source>
</evidence>
<gene>
    <name evidence="9" type="ORF">LMG7974_01124</name>
</gene>
<reference evidence="9 10" key="1">
    <citation type="submission" date="2020-11" db="EMBL/GenBank/DDBJ databases">
        <authorList>
            <person name="Peeters C."/>
        </authorList>
    </citation>
    <scope>NUCLEOTIDE SEQUENCE [LARGE SCALE GENOMIC DNA]</scope>
    <source>
        <strain evidence="9 10">LMG 7974</strain>
    </source>
</reference>
<keyword evidence="6" id="KW-0472">Membrane</keyword>
<dbReference type="Pfam" id="PF03349">
    <property type="entry name" value="Toluene_X"/>
    <property type="match status" value="1"/>
</dbReference>
<dbReference type="EMBL" id="CAJHOF010000009">
    <property type="protein sequence ID" value="CAD7288733.1"/>
    <property type="molecule type" value="Genomic_DNA"/>
</dbReference>
<dbReference type="PANTHER" id="PTHR35093:SF8">
    <property type="entry name" value="OUTER MEMBRANE PROTEIN NMB0088-RELATED"/>
    <property type="match status" value="1"/>
</dbReference>
<accession>A0ABM8Q7E8</accession>
<keyword evidence="10" id="KW-1185">Reference proteome</keyword>
<evidence type="ECO:0000256" key="1">
    <source>
        <dbReference type="ARBA" id="ARBA00004571"/>
    </source>
</evidence>